<proteinExistence type="predicted"/>
<name>R4TI13_9CAUD</name>
<dbReference type="KEGG" id="vg:16193459"/>
<evidence type="ECO:0000313" key="2">
    <source>
        <dbReference type="Proteomes" id="UP000202086"/>
    </source>
</evidence>
<dbReference type="Proteomes" id="UP000202086">
    <property type="component" value="Segment"/>
</dbReference>
<gene>
    <name evidence="1" type="primary">102</name>
    <name evidence="1" type="ORF">DNAM5_102</name>
</gene>
<dbReference type="GeneID" id="16193459"/>
<accession>R4TI13</accession>
<organism evidence="1 2">
    <name type="scientific">Haloarcula californiae tailed virus 1</name>
    <dbReference type="NCBI Taxonomy" id="1273746"/>
    <lineage>
        <taxon>Viruses</taxon>
        <taxon>Duplodnaviria</taxon>
        <taxon>Heunggongvirae</taxon>
        <taxon>Uroviricota</taxon>
        <taxon>Caudoviricetes</taxon>
        <taxon>Thumleimavirales</taxon>
        <taxon>Druskaviridae</taxon>
        <taxon>Hacavirus</taxon>
        <taxon>Hacavirus italiense</taxon>
        <taxon>Hacavirus HCTV1</taxon>
    </lineage>
</organism>
<sequence length="86" mass="9436">MYVEVRRKEMSYEAPSREEAESIIAGIEVGDEVRYLSDGEICEVQEVNGEGISTSALVITNGTRHHVCINDLTSTAYGDATVEVLE</sequence>
<protein>
    <submittedName>
        <fullName evidence="1">Uncharacterized protein</fullName>
    </submittedName>
</protein>
<dbReference type="RefSeq" id="YP_008059663.1">
    <property type="nucleotide sequence ID" value="NC_021330.1"/>
</dbReference>
<dbReference type="EMBL" id="KC292029">
    <property type="protein sequence ID" value="AGM11961.1"/>
    <property type="molecule type" value="Genomic_DNA"/>
</dbReference>
<keyword evidence="2" id="KW-1185">Reference proteome</keyword>
<evidence type="ECO:0000313" key="1">
    <source>
        <dbReference type="EMBL" id="AGM11961.1"/>
    </source>
</evidence>
<reference evidence="1 2" key="1">
    <citation type="submission" date="2012-12" db="EMBL/GenBank/DDBJ databases">
        <authorList>
            <person name="Sencilo A."/>
            <person name="Jacobs-Sera D."/>
            <person name="Russell D.A."/>
            <person name="Ko C."/>
            <person name="Atanasova N."/>
            <person name="Osterlund E."/>
            <person name="Oksanen H.M."/>
            <person name="Bamford D.H."/>
            <person name="Hatfull G.F."/>
            <person name="Roine E."/>
            <person name="Hendrix R.W."/>
        </authorList>
    </citation>
    <scope>NUCLEOTIDE SEQUENCE [LARGE SCALE GENOMIC DNA]</scope>
</reference>